<feature type="transmembrane region" description="Helical" evidence="6">
    <location>
        <begin position="53"/>
        <end position="71"/>
    </location>
</feature>
<dbReference type="NCBIfam" id="TIGR00360">
    <property type="entry name" value="ComEC_N-term"/>
    <property type="match status" value="1"/>
</dbReference>
<keyword evidence="5 6" id="KW-0472">Membrane</keyword>
<keyword evidence="10" id="KW-1185">Reference proteome</keyword>
<proteinExistence type="predicted"/>
<dbReference type="RefSeq" id="WP_188070479.1">
    <property type="nucleotide sequence ID" value="NZ_BSPS01000014.1"/>
</dbReference>
<comment type="caution">
    <text evidence="9">The sequence shown here is derived from an EMBL/GenBank/DDBJ whole genome shotgun (WGS) entry which is preliminary data.</text>
</comment>
<feature type="transmembrane region" description="Helical" evidence="6">
    <location>
        <begin position="460"/>
        <end position="485"/>
    </location>
</feature>
<dbReference type="Proteomes" id="UP000571950">
    <property type="component" value="Unassembled WGS sequence"/>
</dbReference>
<feature type="transmembrane region" description="Helical" evidence="6">
    <location>
        <begin position="29"/>
        <end position="47"/>
    </location>
</feature>
<protein>
    <submittedName>
        <fullName evidence="9">Competence protein ComEC</fullName>
    </submittedName>
</protein>
<feature type="domain" description="ComEC/Rec2-related protein" evidence="7">
    <location>
        <begin position="240"/>
        <end position="523"/>
    </location>
</feature>
<keyword evidence="2" id="KW-1003">Cell membrane</keyword>
<feature type="transmembrane region" description="Helical" evidence="6">
    <location>
        <begin position="347"/>
        <end position="364"/>
    </location>
</feature>
<evidence type="ECO:0000256" key="2">
    <source>
        <dbReference type="ARBA" id="ARBA00022475"/>
    </source>
</evidence>
<dbReference type="PANTHER" id="PTHR30619:SF1">
    <property type="entry name" value="RECOMBINATION PROTEIN 2"/>
    <property type="match status" value="1"/>
</dbReference>
<gene>
    <name evidence="9" type="ORF">GGR43_000608</name>
</gene>
<accession>A0A7W6BJV0</accession>
<dbReference type="GO" id="GO:0005886">
    <property type="term" value="C:plasma membrane"/>
    <property type="evidence" value="ECO:0007669"/>
    <property type="project" value="UniProtKB-SubCell"/>
</dbReference>
<evidence type="ECO:0000259" key="7">
    <source>
        <dbReference type="Pfam" id="PF03772"/>
    </source>
</evidence>
<feature type="transmembrane region" description="Helical" evidence="6">
    <location>
        <begin position="78"/>
        <end position="96"/>
    </location>
</feature>
<keyword evidence="4 6" id="KW-1133">Transmembrane helix</keyword>
<reference evidence="9 10" key="1">
    <citation type="submission" date="2020-08" db="EMBL/GenBank/DDBJ databases">
        <title>Genomic Encyclopedia of Type Strains, Phase IV (KMG-IV): sequencing the most valuable type-strain genomes for metagenomic binning, comparative biology and taxonomic classification.</title>
        <authorList>
            <person name="Goeker M."/>
        </authorList>
    </citation>
    <scope>NUCLEOTIDE SEQUENCE [LARGE SCALE GENOMIC DNA]</scope>
    <source>
        <strain evidence="9 10">DSM 26189</strain>
    </source>
</reference>
<name>A0A7W6BJV0_9SPHN</name>
<feature type="transmembrane region" description="Helical" evidence="6">
    <location>
        <begin position="526"/>
        <end position="544"/>
    </location>
</feature>
<feature type="transmembrane region" description="Helical" evidence="6">
    <location>
        <begin position="261"/>
        <end position="284"/>
    </location>
</feature>
<dbReference type="PANTHER" id="PTHR30619">
    <property type="entry name" value="DNA INTERNALIZATION/COMPETENCE PROTEIN COMEC/REC2"/>
    <property type="match status" value="1"/>
</dbReference>
<evidence type="ECO:0000313" key="10">
    <source>
        <dbReference type="Proteomes" id="UP000571950"/>
    </source>
</evidence>
<evidence type="ECO:0000256" key="4">
    <source>
        <dbReference type="ARBA" id="ARBA00022989"/>
    </source>
</evidence>
<dbReference type="AlphaFoldDB" id="A0A7W6BJV0"/>
<evidence type="ECO:0000256" key="1">
    <source>
        <dbReference type="ARBA" id="ARBA00004651"/>
    </source>
</evidence>
<feature type="domain" description="DUF4131" evidence="8">
    <location>
        <begin position="53"/>
        <end position="202"/>
    </location>
</feature>
<feature type="transmembrane region" description="Helical" evidence="6">
    <location>
        <begin position="433"/>
        <end position="453"/>
    </location>
</feature>
<evidence type="ECO:0000313" key="9">
    <source>
        <dbReference type="EMBL" id="MBB3924907.1"/>
    </source>
</evidence>
<evidence type="ECO:0000256" key="3">
    <source>
        <dbReference type="ARBA" id="ARBA00022692"/>
    </source>
</evidence>
<dbReference type="InterPro" id="IPR025405">
    <property type="entry name" value="DUF4131"/>
</dbReference>
<feature type="transmembrane region" description="Helical" evidence="6">
    <location>
        <begin position="296"/>
        <end position="317"/>
    </location>
</feature>
<keyword evidence="3 6" id="KW-0812">Transmembrane</keyword>
<dbReference type="EMBL" id="JACIDT010000002">
    <property type="protein sequence ID" value="MBB3924907.1"/>
    <property type="molecule type" value="Genomic_DNA"/>
</dbReference>
<feature type="transmembrane region" description="Helical" evidence="6">
    <location>
        <begin position="408"/>
        <end position="427"/>
    </location>
</feature>
<dbReference type="Pfam" id="PF13567">
    <property type="entry name" value="DUF4131"/>
    <property type="match status" value="1"/>
</dbReference>
<dbReference type="InterPro" id="IPR004477">
    <property type="entry name" value="ComEC_N"/>
</dbReference>
<evidence type="ECO:0000256" key="6">
    <source>
        <dbReference type="SAM" id="Phobius"/>
    </source>
</evidence>
<feature type="transmembrane region" description="Helical" evidence="6">
    <location>
        <begin position="497"/>
        <end position="519"/>
    </location>
</feature>
<feature type="transmembrane region" description="Helical" evidence="6">
    <location>
        <begin position="370"/>
        <end position="388"/>
    </location>
</feature>
<evidence type="ECO:0000256" key="5">
    <source>
        <dbReference type="ARBA" id="ARBA00023136"/>
    </source>
</evidence>
<feature type="transmembrane region" description="Helical" evidence="6">
    <location>
        <begin position="323"/>
        <end position="340"/>
    </location>
</feature>
<evidence type="ECO:0000259" key="8">
    <source>
        <dbReference type="Pfam" id="PF13567"/>
    </source>
</evidence>
<organism evidence="9 10">
    <name type="scientific">Sphingobium jiangsuense</name>
    <dbReference type="NCBI Taxonomy" id="870476"/>
    <lineage>
        <taxon>Bacteria</taxon>
        <taxon>Pseudomonadati</taxon>
        <taxon>Pseudomonadota</taxon>
        <taxon>Alphaproteobacteria</taxon>
        <taxon>Sphingomonadales</taxon>
        <taxon>Sphingomonadaceae</taxon>
        <taxon>Sphingobium</taxon>
    </lineage>
</organism>
<sequence length="701" mass="74507">MYVAPHRDRPFAIALDRVERWLEAERERIALWVPVALGIGIIAWYSLPDPARWAAWAGGCAILALAFLALPRGGRLRMMLVTGALLAAAGCVLIWGKALVWGEKPLARPVFIEVRGEVLSVEPQPAMERTRITVAPDPALGLPARIRVNVPEKDWRAEMGRGALLSFRARLMPPAPPAVPGAYDFAERAYFLGLGATGRALAPIEVLRPASQREGTMRLRLADHVRSRLEGGEGAIAAALATGDRGAISEEDADAMRRSGLAHLLSISGLHVSALIGAVVMLVYRLLALSPRLALGLPLMLIAASAGAVAGIGYTLLTGAEVPTIRSCIAALLVLGGLALGREPISLRLVAAGALVVLIFWPDALMGPSFQMSFAAVAVLIALAEAPWFRRLTGARDEGWGMKAGRALLALFLTGVAIELALMPIALHHFHQAGILGSLANLIAIPLTTFVVMPAEALALLADVVGLGAPFWWITGKALALLLLVAHRVADHPLATWALPVASGVPFALMMLGGLWLLIWRTRVRLVGLVPLCAGAAVLLTMPAPDVVVTGDGRHMAVRFADGRIALLRDGAGDYVRGIIGAAAGEGGGKEAGAAMGALSRAPEARCSRDMCAVRIAGSRRDWMILATHSDMTVPWQALVDACARADIVVSDRRLPPACSPRWLKLDRARLRQTGGVALYLEQESWSGVRRPGDRHPWVAP</sequence>
<comment type="subcellular location">
    <subcellularLocation>
        <location evidence="1">Cell membrane</location>
        <topology evidence="1">Multi-pass membrane protein</topology>
    </subcellularLocation>
</comment>
<dbReference type="InterPro" id="IPR052159">
    <property type="entry name" value="Competence_DNA_uptake"/>
</dbReference>
<dbReference type="Pfam" id="PF03772">
    <property type="entry name" value="Competence"/>
    <property type="match status" value="1"/>
</dbReference>